<evidence type="ECO:0000256" key="2">
    <source>
        <dbReference type="ARBA" id="ARBA00009672"/>
    </source>
</evidence>
<reference evidence="11" key="1">
    <citation type="submission" date="2025-08" db="UniProtKB">
        <authorList>
            <consortium name="RefSeq"/>
        </authorList>
    </citation>
    <scope>IDENTIFICATION</scope>
</reference>
<dbReference type="Proteomes" id="UP000694867">
    <property type="component" value="Unplaced"/>
</dbReference>
<evidence type="ECO:0000256" key="1">
    <source>
        <dbReference type="ARBA" id="ARBA00004173"/>
    </source>
</evidence>
<sequence>MLRTLCHIERFLQKEAVLARTQVRLFRSDLPRFRKPRWMPRAPSKLFELPKHPVISEEEKLQYEALVKNYDAEIRAIQNFFRDEQARTEAEKGKFSETTIHEEEIFEAQLKAVEQENMEIAERRKIEHEKAFHERMALLLEEKRVAEENEQRRIEEARQLLSKEMENFKNITLETLDEAIERALDNQSTYDFALSATGEILRPKSEKRAG</sequence>
<evidence type="ECO:0000256" key="7">
    <source>
        <dbReference type="ARBA" id="ARBA00035138"/>
    </source>
</evidence>
<name>A0AAJ6VXB6_9ACAR</name>
<keyword evidence="10" id="KW-1185">Reference proteome</keyword>
<keyword evidence="9" id="KW-0175">Coiled coil</keyword>
<organism evidence="10 11">
    <name type="scientific">Galendromus occidentalis</name>
    <name type="common">western predatory mite</name>
    <dbReference type="NCBI Taxonomy" id="34638"/>
    <lineage>
        <taxon>Eukaryota</taxon>
        <taxon>Metazoa</taxon>
        <taxon>Ecdysozoa</taxon>
        <taxon>Arthropoda</taxon>
        <taxon>Chelicerata</taxon>
        <taxon>Arachnida</taxon>
        <taxon>Acari</taxon>
        <taxon>Parasitiformes</taxon>
        <taxon>Mesostigmata</taxon>
        <taxon>Gamasina</taxon>
        <taxon>Phytoseioidea</taxon>
        <taxon>Phytoseiidae</taxon>
        <taxon>Typhlodrominae</taxon>
        <taxon>Galendromus</taxon>
    </lineage>
</organism>
<dbReference type="RefSeq" id="XP_003741790.1">
    <property type="nucleotide sequence ID" value="XM_003741742.1"/>
</dbReference>
<accession>A0AAJ6VXB6</accession>
<gene>
    <name evidence="11" type="primary">LOC100897589</name>
</gene>
<dbReference type="PANTHER" id="PTHR21035">
    <property type="entry name" value="28S RIBOSOMAL PROTEIN S26, MITOCHONDRIAL"/>
    <property type="match status" value="1"/>
</dbReference>
<evidence type="ECO:0000256" key="8">
    <source>
        <dbReference type="ARBA" id="ARBA00035344"/>
    </source>
</evidence>
<evidence type="ECO:0000256" key="6">
    <source>
        <dbReference type="ARBA" id="ARBA00023274"/>
    </source>
</evidence>
<evidence type="ECO:0000256" key="9">
    <source>
        <dbReference type="SAM" id="Coils"/>
    </source>
</evidence>
<evidence type="ECO:0000313" key="11">
    <source>
        <dbReference type="RefSeq" id="XP_003741790.1"/>
    </source>
</evidence>
<dbReference type="AlphaFoldDB" id="A0AAJ6VXB6"/>
<protein>
    <recommendedName>
        <fullName evidence="7">Small ribosomal subunit protein mS26</fullName>
    </recommendedName>
    <alternativeName>
        <fullName evidence="8">28S ribosomal protein S26, mitochondrial</fullName>
    </alternativeName>
</protein>
<dbReference type="CTD" id="64949"/>
<keyword evidence="3" id="KW-0809">Transit peptide</keyword>
<evidence type="ECO:0000256" key="5">
    <source>
        <dbReference type="ARBA" id="ARBA00023128"/>
    </source>
</evidence>
<dbReference type="GO" id="GO:0005763">
    <property type="term" value="C:mitochondrial small ribosomal subunit"/>
    <property type="evidence" value="ECO:0007669"/>
    <property type="project" value="InterPro"/>
</dbReference>
<evidence type="ECO:0000256" key="4">
    <source>
        <dbReference type="ARBA" id="ARBA00022980"/>
    </source>
</evidence>
<feature type="coiled-coil region" evidence="9">
    <location>
        <begin position="103"/>
        <end position="174"/>
    </location>
</feature>
<evidence type="ECO:0000256" key="3">
    <source>
        <dbReference type="ARBA" id="ARBA00022946"/>
    </source>
</evidence>
<dbReference type="InterPro" id="IPR026140">
    <property type="entry name" value="Ribosomal_mS26"/>
</dbReference>
<keyword evidence="4 11" id="KW-0689">Ribosomal protein</keyword>
<evidence type="ECO:0000313" key="10">
    <source>
        <dbReference type="Proteomes" id="UP000694867"/>
    </source>
</evidence>
<dbReference type="PANTHER" id="PTHR21035:SF2">
    <property type="entry name" value="SMALL RIBOSOMAL SUBUNIT PROTEIN MS26"/>
    <property type="match status" value="1"/>
</dbReference>
<keyword evidence="5" id="KW-0496">Mitochondrion</keyword>
<dbReference type="KEGG" id="goe:100897589"/>
<keyword evidence="6" id="KW-0687">Ribonucleoprotein</keyword>
<dbReference type="Pfam" id="PF14943">
    <property type="entry name" value="MRP-S26"/>
    <property type="match status" value="1"/>
</dbReference>
<proteinExistence type="inferred from homology"/>
<dbReference type="GeneID" id="100897589"/>
<comment type="similarity">
    <text evidence="2">Belongs to the mitochondrion-specific ribosomal protein mS26 family.</text>
</comment>
<comment type="subcellular location">
    <subcellularLocation>
        <location evidence="1">Mitochondrion</location>
    </subcellularLocation>
</comment>